<accession>A0ABT9RM31</accession>
<dbReference type="EMBL" id="JAUSRB010000003">
    <property type="protein sequence ID" value="MDP9870315.1"/>
    <property type="molecule type" value="Genomic_DNA"/>
</dbReference>
<evidence type="ECO:0000256" key="1">
    <source>
        <dbReference type="SAM" id="MobiDB-lite"/>
    </source>
</evidence>
<keyword evidence="3" id="KW-1185">Reference proteome</keyword>
<name>A0ABT9RM31_9ACTN</name>
<proteinExistence type="predicted"/>
<gene>
    <name evidence="2" type="ORF">J2S55_009653</name>
</gene>
<sequence>MESETQIKGKAKMGRPSKGPRKLVKGEVPVPYAQRFKQEAERRGMSQADLLAAILANVDWEAMSLSA</sequence>
<comment type="caution">
    <text evidence="2">The sequence shown here is derived from an EMBL/GenBank/DDBJ whole genome shotgun (WGS) entry which is preliminary data.</text>
</comment>
<dbReference type="Proteomes" id="UP001230426">
    <property type="component" value="Unassembled WGS sequence"/>
</dbReference>
<reference evidence="2 3" key="1">
    <citation type="submission" date="2023-07" db="EMBL/GenBank/DDBJ databases">
        <title>Sequencing the genomes of 1000 actinobacteria strains.</title>
        <authorList>
            <person name="Klenk H.-P."/>
        </authorList>
    </citation>
    <scope>NUCLEOTIDE SEQUENCE [LARGE SCALE GENOMIC DNA]</scope>
    <source>
        <strain evidence="2 3">DSM 44109</strain>
    </source>
</reference>
<feature type="region of interest" description="Disordered" evidence="1">
    <location>
        <begin position="1"/>
        <end position="26"/>
    </location>
</feature>
<evidence type="ECO:0000313" key="3">
    <source>
        <dbReference type="Proteomes" id="UP001230426"/>
    </source>
</evidence>
<organism evidence="2 3">
    <name type="scientific">Streptosporangium brasiliense</name>
    <dbReference type="NCBI Taxonomy" id="47480"/>
    <lineage>
        <taxon>Bacteria</taxon>
        <taxon>Bacillati</taxon>
        <taxon>Actinomycetota</taxon>
        <taxon>Actinomycetes</taxon>
        <taxon>Streptosporangiales</taxon>
        <taxon>Streptosporangiaceae</taxon>
        <taxon>Streptosporangium</taxon>
    </lineage>
</organism>
<dbReference type="RefSeq" id="WP_306876168.1">
    <property type="nucleotide sequence ID" value="NZ_JAUSRB010000003.1"/>
</dbReference>
<feature type="compositionally biased region" description="Basic residues" evidence="1">
    <location>
        <begin position="9"/>
        <end position="23"/>
    </location>
</feature>
<protein>
    <submittedName>
        <fullName evidence="2">Ribosome-binding protein aMBF1 (Putative translation factor)</fullName>
    </submittedName>
</protein>
<evidence type="ECO:0000313" key="2">
    <source>
        <dbReference type="EMBL" id="MDP9870315.1"/>
    </source>
</evidence>